<dbReference type="GO" id="GO:0003677">
    <property type="term" value="F:DNA binding"/>
    <property type="evidence" value="ECO:0007669"/>
    <property type="project" value="InterPro"/>
</dbReference>
<protein>
    <recommendedName>
        <fullName evidence="4">DNA breaking-rejoining enzyme</fullName>
    </recommendedName>
</protein>
<dbReference type="GO" id="GO:0006310">
    <property type="term" value="P:DNA recombination"/>
    <property type="evidence" value="ECO:0007669"/>
    <property type="project" value="UniProtKB-KW"/>
</dbReference>
<dbReference type="Proteomes" id="UP000054477">
    <property type="component" value="Unassembled WGS sequence"/>
</dbReference>
<evidence type="ECO:0008006" key="4">
    <source>
        <dbReference type="Google" id="ProtNLM"/>
    </source>
</evidence>
<reference evidence="3" key="2">
    <citation type="submission" date="2015-01" db="EMBL/GenBank/DDBJ databases">
        <title>Evolutionary Origins and Diversification of the Mycorrhizal Mutualists.</title>
        <authorList>
            <consortium name="DOE Joint Genome Institute"/>
            <consortium name="Mycorrhizal Genomics Consortium"/>
            <person name="Kohler A."/>
            <person name="Kuo A."/>
            <person name="Nagy L.G."/>
            <person name="Floudas D."/>
            <person name="Copeland A."/>
            <person name="Barry K.W."/>
            <person name="Cichocki N."/>
            <person name="Veneault-Fourrey C."/>
            <person name="LaButti K."/>
            <person name="Lindquist E.A."/>
            <person name="Lipzen A."/>
            <person name="Lundell T."/>
            <person name="Morin E."/>
            <person name="Murat C."/>
            <person name="Riley R."/>
            <person name="Ohm R."/>
            <person name="Sun H."/>
            <person name="Tunlid A."/>
            <person name="Henrissat B."/>
            <person name="Grigoriev I.V."/>
            <person name="Hibbett D.S."/>
            <person name="Martin F."/>
        </authorList>
    </citation>
    <scope>NUCLEOTIDE SEQUENCE [LARGE SCALE GENOMIC DNA]</scope>
    <source>
        <strain evidence="3">LaAM-08-1</strain>
    </source>
</reference>
<sequence length="238" mass="27371">LPLAPTPQTLARYIAYTSKYIASSPKYLTGARHFLKDIYPEFDTNRAHPLVQSTIRGSKKIRADPIRRKQPLRLSHLEAFAHIACTTHTYDDLLFATLLSCCFYGCHRSGELVWKNDRDQWDWRKVIKRASLSFPNNRMQYRLPYHKGDPFYHGTDVLFTHHDSADPIALMRDYITNRDRLHGARPALFICFNGSVPTRSWFDQKFFALLDRDFGGHSPCVGAATYYASLGIAESVIQ</sequence>
<keyword evidence="1" id="KW-0233">DNA recombination</keyword>
<dbReference type="GO" id="GO:0015074">
    <property type="term" value="P:DNA integration"/>
    <property type="evidence" value="ECO:0007669"/>
    <property type="project" value="InterPro"/>
</dbReference>
<dbReference type="Gene3D" id="1.10.443.10">
    <property type="entry name" value="Intergrase catalytic core"/>
    <property type="match status" value="1"/>
</dbReference>
<reference evidence="2 3" key="1">
    <citation type="submission" date="2014-04" db="EMBL/GenBank/DDBJ databases">
        <authorList>
            <consortium name="DOE Joint Genome Institute"/>
            <person name="Kuo A."/>
            <person name="Kohler A."/>
            <person name="Nagy L.G."/>
            <person name="Floudas D."/>
            <person name="Copeland A."/>
            <person name="Barry K.W."/>
            <person name="Cichocki N."/>
            <person name="Veneault-Fourrey C."/>
            <person name="LaButti K."/>
            <person name="Lindquist E.A."/>
            <person name="Lipzen A."/>
            <person name="Lundell T."/>
            <person name="Morin E."/>
            <person name="Murat C."/>
            <person name="Sun H."/>
            <person name="Tunlid A."/>
            <person name="Henrissat B."/>
            <person name="Grigoriev I.V."/>
            <person name="Hibbett D.S."/>
            <person name="Martin F."/>
            <person name="Nordberg H.P."/>
            <person name="Cantor M.N."/>
            <person name="Hua S.X."/>
        </authorList>
    </citation>
    <scope>NUCLEOTIDE SEQUENCE [LARGE SCALE GENOMIC DNA]</scope>
    <source>
        <strain evidence="2 3">LaAM-08-1</strain>
    </source>
</reference>
<name>A0A0C9WTH5_9AGAR</name>
<proteinExistence type="predicted"/>
<evidence type="ECO:0000313" key="3">
    <source>
        <dbReference type="Proteomes" id="UP000054477"/>
    </source>
</evidence>
<dbReference type="EMBL" id="KN838992">
    <property type="protein sequence ID" value="KIJ91563.1"/>
    <property type="molecule type" value="Genomic_DNA"/>
</dbReference>
<feature type="non-terminal residue" evidence="2">
    <location>
        <position position="238"/>
    </location>
</feature>
<evidence type="ECO:0000256" key="1">
    <source>
        <dbReference type="ARBA" id="ARBA00023172"/>
    </source>
</evidence>
<feature type="non-terminal residue" evidence="2">
    <location>
        <position position="1"/>
    </location>
</feature>
<dbReference type="STRING" id="1095629.A0A0C9WTH5"/>
<accession>A0A0C9WTH5</accession>
<keyword evidence="3" id="KW-1185">Reference proteome</keyword>
<dbReference type="HOGENOM" id="CLU_083223_0_0_1"/>
<dbReference type="InterPro" id="IPR011010">
    <property type="entry name" value="DNA_brk_join_enz"/>
</dbReference>
<organism evidence="2 3">
    <name type="scientific">Laccaria amethystina LaAM-08-1</name>
    <dbReference type="NCBI Taxonomy" id="1095629"/>
    <lineage>
        <taxon>Eukaryota</taxon>
        <taxon>Fungi</taxon>
        <taxon>Dikarya</taxon>
        <taxon>Basidiomycota</taxon>
        <taxon>Agaricomycotina</taxon>
        <taxon>Agaricomycetes</taxon>
        <taxon>Agaricomycetidae</taxon>
        <taxon>Agaricales</taxon>
        <taxon>Agaricineae</taxon>
        <taxon>Hydnangiaceae</taxon>
        <taxon>Laccaria</taxon>
    </lineage>
</organism>
<dbReference type="AlphaFoldDB" id="A0A0C9WTH5"/>
<dbReference type="OrthoDB" id="5598396at2759"/>
<gene>
    <name evidence="2" type="ORF">K443DRAFT_25233</name>
</gene>
<dbReference type="SUPFAM" id="SSF56349">
    <property type="entry name" value="DNA breaking-rejoining enzymes"/>
    <property type="match status" value="1"/>
</dbReference>
<evidence type="ECO:0000313" key="2">
    <source>
        <dbReference type="EMBL" id="KIJ91563.1"/>
    </source>
</evidence>
<dbReference type="InterPro" id="IPR013762">
    <property type="entry name" value="Integrase-like_cat_sf"/>
</dbReference>